<reference evidence="1 2" key="1">
    <citation type="journal article" date="2018" name="Mol. Plant">
        <title>The genome of Artemisia annua provides insight into the evolution of Asteraceae family and artemisinin biosynthesis.</title>
        <authorList>
            <person name="Shen Q."/>
            <person name="Zhang L."/>
            <person name="Liao Z."/>
            <person name="Wang S."/>
            <person name="Yan T."/>
            <person name="Shi P."/>
            <person name="Liu M."/>
            <person name="Fu X."/>
            <person name="Pan Q."/>
            <person name="Wang Y."/>
            <person name="Lv Z."/>
            <person name="Lu X."/>
            <person name="Zhang F."/>
            <person name="Jiang W."/>
            <person name="Ma Y."/>
            <person name="Chen M."/>
            <person name="Hao X."/>
            <person name="Li L."/>
            <person name="Tang Y."/>
            <person name="Lv G."/>
            <person name="Zhou Y."/>
            <person name="Sun X."/>
            <person name="Brodelius P.E."/>
            <person name="Rose J.K.C."/>
            <person name="Tang K."/>
        </authorList>
    </citation>
    <scope>NUCLEOTIDE SEQUENCE [LARGE SCALE GENOMIC DNA]</scope>
    <source>
        <strain evidence="2">cv. Huhao1</strain>
        <tissue evidence="1">Leaf</tissue>
    </source>
</reference>
<comment type="caution">
    <text evidence="1">The sequence shown here is derived from an EMBL/GenBank/DDBJ whole genome shotgun (WGS) entry which is preliminary data.</text>
</comment>
<organism evidence="1 2">
    <name type="scientific">Artemisia annua</name>
    <name type="common">Sweet wormwood</name>
    <dbReference type="NCBI Taxonomy" id="35608"/>
    <lineage>
        <taxon>Eukaryota</taxon>
        <taxon>Viridiplantae</taxon>
        <taxon>Streptophyta</taxon>
        <taxon>Embryophyta</taxon>
        <taxon>Tracheophyta</taxon>
        <taxon>Spermatophyta</taxon>
        <taxon>Magnoliopsida</taxon>
        <taxon>eudicotyledons</taxon>
        <taxon>Gunneridae</taxon>
        <taxon>Pentapetalae</taxon>
        <taxon>asterids</taxon>
        <taxon>campanulids</taxon>
        <taxon>Asterales</taxon>
        <taxon>Asteraceae</taxon>
        <taxon>Asteroideae</taxon>
        <taxon>Anthemideae</taxon>
        <taxon>Artemisiinae</taxon>
        <taxon>Artemisia</taxon>
    </lineage>
</organism>
<evidence type="ECO:0000313" key="2">
    <source>
        <dbReference type="Proteomes" id="UP000245207"/>
    </source>
</evidence>
<proteinExistence type="predicted"/>
<protein>
    <submittedName>
        <fullName evidence="1">Ribonuclease H protein</fullName>
    </submittedName>
</protein>
<dbReference type="Proteomes" id="UP000245207">
    <property type="component" value="Unassembled WGS sequence"/>
</dbReference>
<accession>A0A2U1MHJ3</accession>
<dbReference type="PANTHER" id="PTHR36617:SF16">
    <property type="entry name" value="OS04G0516500 PROTEIN"/>
    <property type="match status" value="1"/>
</dbReference>
<gene>
    <name evidence="1" type="ORF">CTI12_AA376990</name>
</gene>
<dbReference type="OrthoDB" id="1731458at2759"/>
<sequence length="136" mass="15977">MDFCKLVIGNGNITRFWHDKWYGDVCFKEKFHRLFNLELQKDTSVALKLQNPNVVLSFRRPPRSGIEDSQLKELLQMLSSVVLSSASDRWSWTLHGLGEFSVKSAREEIDKHVLVELDFIFLEEASQRDDFRQHCF</sequence>
<dbReference type="AlphaFoldDB" id="A0A2U1MHJ3"/>
<dbReference type="EMBL" id="PKPP01005290">
    <property type="protein sequence ID" value="PWA60689.1"/>
    <property type="molecule type" value="Genomic_DNA"/>
</dbReference>
<name>A0A2U1MHJ3_ARTAN</name>
<evidence type="ECO:0000313" key="1">
    <source>
        <dbReference type="EMBL" id="PWA60689.1"/>
    </source>
</evidence>
<dbReference type="PANTHER" id="PTHR36617">
    <property type="entry name" value="PROTEIN, PUTATIVE-RELATED"/>
    <property type="match status" value="1"/>
</dbReference>
<keyword evidence="2" id="KW-1185">Reference proteome</keyword>